<evidence type="ECO:0000256" key="2">
    <source>
        <dbReference type="ARBA" id="ARBA00022801"/>
    </source>
</evidence>
<dbReference type="InterPro" id="IPR000086">
    <property type="entry name" value="NUDIX_hydrolase_dom"/>
</dbReference>
<dbReference type="PROSITE" id="PS00893">
    <property type="entry name" value="NUDIX_BOX"/>
    <property type="match status" value="1"/>
</dbReference>
<dbReference type="Pfam" id="PF14803">
    <property type="entry name" value="Zn_ribbon_Nudix"/>
    <property type="match status" value="1"/>
</dbReference>
<keyword evidence="3" id="KW-0460">Magnesium</keyword>
<sequence>MKTYSFCPVCGSGLHEAEIENRQRRRCPSCSWIHYENPLPVAIAYAVNSDDEILIIRRAHEPGFNEWALPGGFIEAGETPQEGCLRELKEETGLNGSIERLIGAYHRYTDMYGSLLAVAYKVFVADKTLSINHELFEADFYAHHEIPSINLLLHKQIIQEAQHHDNHRTLR</sequence>
<feature type="domain" description="Nudix hydrolase" evidence="5">
    <location>
        <begin position="36"/>
        <end position="171"/>
    </location>
</feature>
<comment type="similarity">
    <text evidence="4">Belongs to the Nudix hydrolase family.</text>
</comment>
<evidence type="ECO:0000259" key="5">
    <source>
        <dbReference type="PROSITE" id="PS51462"/>
    </source>
</evidence>
<evidence type="ECO:0000256" key="1">
    <source>
        <dbReference type="ARBA" id="ARBA00001946"/>
    </source>
</evidence>
<dbReference type="CDD" id="cd02883">
    <property type="entry name" value="NUDIX_Hydrolase"/>
    <property type="match status" value="1"/>
</dbReference>
<protein>
    <submittedName>
        <fullName evidence="6">NUDIX domain-containing protein</fullName>
    </submittedName>
</protein>
<dbReference type="InterPro" id="IPR020476">
    <property type="entry name" value="Nudix_hydrolase"/>
</dbReference>
<name>A0ABR9XRW0_9CHLB</name>
<keyword evidence="7" id="KW-1185">Reference proteome</keyword>
<dbReference type="PRINTS" id="PR00502">
    <property type="entry name" value="NUDIXFAMILY"/>
</dbReference>
<dbReference type="PANTHER" id="PTHR43222">
    <property type="entry name" value="NUDIX HYDROLASE 23"/>
    <property type="match status" value="1"/>
</dbReference>
<dbReference type="Pfam" id="PF00293">
    <property type="entry name" value="NUDIX"/>
    <property type="match status" value="1"/>
</dbReference>
<dbReference type="Gene3D" id="3.90.79.10">
    <property type="entry name" value="Nucleoside Triphosphate Pyrophosphohydrolase"/>
    <property type="match status" value="1"/>
</dbReference>
<proteinExistence type="inferred from homology"/>
<evidence type="ECO:0000313" key="6">
    <source>
        <dbReference type="EMBL" id="MBF0636724.1"/>
    </source>
</evidence>
<dbReference type="InterPro" id="IPR029401">
    <property type="entry name" value="Nudix_N"/>
</dbReference>
<evidence type="ECO:0000256" key="3">
    <source>
        <dbReference type="ARBA" id="ARBA00022842"/>
    </source>
</evidence>
<comment type="cofactor">
    <cofactor evidence="1">
        <name>Mg(2+)</name>
        <dbReference type="ChEBI" id="CHEBI:18420"/>
    </cofactor>
</comment>
<gene>
    <name evidence="6" type="ORF">INT08_05970</name>
</gene>
<dbReference type="PANTHER" id="PTHR43222:SF2">
    <property type="entry name" value="NUDIX HYDROLASE 23, CHLOROPLASTIC"/>
    <property type="match status" value="1"/>
</dbReference>
<dbReference type="Gene3D" id="2.20.70.10">
    <property type="match status" value="1"/>
</dbReference>
<dbReference type="PROSITE" id="PS51462">
    <property type="entry name" value="NUDIX"/>
    <property type="match status" value="1"/>
</dbReference>
<reference evidence="6 7" key="1">
    <citation type="journal article" date="2020" name="Microorganisms">
        <title>Simultaneous Genome Sequencing of Prosthecochloris ethylica and Desulfuromonas acetoxidans within a Syntrophic Mixture Reveals Unique Pili and Protein Interactions.</title>
        <authorList>
            <person name="Kyndt J.A."/>
            <person name="Van Beeumen J.J."/>
            <person name="Meyer T.E."/>
        </authorList>
    </citation>
    <scope>NUCLEOTIDE SEQUENCE [LARGE SCALE GENOMIC DNA]</scope>
    <source>
        <strain evidence="6 7">N3</strain>
    </source>
</reference>
<comment type="caution">
    <text evidence="6">The sequence shown here is derived from an EMBL/GenBank/DDBJ whole genome shotgun (WGS) entry which is preliminary data.</text>
</comment>
<dbReference type="InterPro" id="IPR015797">
    <property type="entry name" value="NUDIX_hydrolase-like_dom_sf"/>
</dbReference>
<dbReference type="InterPro" id="IPR020084">
    <property type="entry name" value="NUDIX_hydrolase_CS"/>
</dbReference>
<dbReference type="RefSeq" id="WP_175187822.1">
    <property type="nucleotide sequence ID" value="NZ_JABVZQ010000023.1"/>
</dbReference>
<accession>A0ABR9XRW0</accession>
<keyword evidence="2 4" id="KW-0378">Hydrolase</keyword>
<dbReference type="EMBL" id="JADGII010000007">
    <property type="protein sequence ID" value="MBF0636724.1"/>
    <property type="molecule type" value="Genomic_DNA"/>
</dbReference>
<evidence type="ECO:0000313" key="7">
    <source>
        <dbReference type="Proteomes" id="UP000619838"/>
    </source>
</evidence>
<dbReference type="Proteomes" id="UP000619838">
    <property type="component" value="Unassembled WGS sequence"/>
</dbReference>
<organism evidence="6 7">
    <name type="scientific">Prosthecochloris ethylica</name>
    <dbReference type="NCBI Taxonomy" id="2743976"/>
    <lineage>
        <taxon>Bacteria</taxon>
        <taxon>Pseudomonadati</taxon>
        <taxon>Chlorobiota</taxon>
        <taxon>Chlorobiia</taxon>
        <taxon>Chlorobiales</taxon>
        <taxon>Chlorobiaceae</taxon>
        <taxon>Prosthecochloris</taxon>
    </lineage>
</organism>
<dbReference type="SUPFAM" id="SSF55811">
    <property type="entry name" value="Nudix"/>
    <property type="match status" value="1"/>
</dbReference>
<evidence type="ECO:0000256" key="4">
    <source>
        <dbReference type="RuleBase" id="RU003476"/>
    </source>
</evidence>